<protein>
    <recommendedName>
        <fullName evidence="1">Glycosyltransferase subfamily 4-like N-terminal domain-containing protein</fullName>
    </recommendedName>
</protein>
<dbReference type="Pfam" id="PF13439">
    <property type="entry name" value="Glyco_transf_4"/>
    <property type="match status" value="1"/>
</dbReference>
<dbReference type="GO" id="GO:0016757">
    <property type="term" value="F:glycosyltransferase activity"/>
    <property type="evidence" value="ECO:0007669"/>
    <property type="project" value="UniProtKB-ARBA"/>
</dbReference>
<proteinExistence type="predicted"/>
<evidence type="ECO:0000313" key="3">
    <source>
        <dbReference type="Proteomes" id="UP000567293"/>
    </source>
</evidence>
<dbReference type="AlphaFoldDB" id="A0A7V8NQA2"/>
<reference evidence="2" key="1">
    <citation type="submission" date="2020-06" db="EMBL/GenBank/DDBJ databases">
        <title>Legume-microbial interactions unlock mineral nutrients during tropical forest succession.</title>
        <authorList>
            <person name="Epihov D.Z."/>
        </authorList>
    </citation>
    <scope>NUCLEOTIDE SEQUENCE [LARGE SCALE GENOMIC DNA]</scope>
    <source>
        <strain evidence="2">Pan2503</strain>
    </source>
</reference>
<feature type="non-terminal residue" evidence="2">
    <location>
        <position position="131"/>
    </location>
</feature>
<accession>A0A7V8NQA2</accession>
<comment type="caution">
    <text evidence="2">The sequence shown here is derived from an EMBL/GenBank/DDBJ whole genome shotgun (WGS) entry which is preliminary data.</text>
</comment>
<dbReference type="EMBL" id="JACDQQ010001048">
    <property type="protein sequence ID" value="MBA0085481.1"/>
    <property type="molecule type" value="Genomic_DNA"/>
</dbReference>
<keyword evidence="3" id="KW-1185">Reference proteome</keyword>
<name>A0A7V8NQA2_9BACT</name>
<sequence>MRILHLDSGNEMRGGQWQVLRLMTGLRREGVLSTLLAPAASPLLQKALKEQLPAEPLGLLRVSTLARRNDLVHAHDARSHTLALLASRSPLVVSRRVAFPIRSRWKYRSAGRYLAVSGFVKSVLEAGGVPE</sequence>
<feature type="domain" description="Glycosyltransferase subfamily 4-like N-terminal" evidence="1">
    <location>
        <begin position="14"/>
        <end position="130"/>
    </location>
</feature>
<dbReference type="InterPro" id="IPR028098">
    <property type="entry name" value="Glyco_trans_4-like_N"/>
</dbReference>
<gene>
    <name evidence="2" type="ORF">HRJ53_10830</name>
</gene>
<organism evidence="2 3">
    <name type="scientific">Candidatus Acidiferrum panamense</name>
    <dbReference type="NCBI Taxonomy" id="2741543"/>
    <lineage>
        <taxon>Bacteria</taxon>
        <taxon>Pseudomonadati</taxon>
        <taxon>Acidobacteriota</taxon>
        <taxon>Terriglobia</taxon>
        <taxon>Candidatus Acidiferrales</taxon>
        <taxon>Candidatus Acidiferrum</taxon>
    </lineage>
</organism>
<dbReference type="Proteomes" id="UP000567293">
    <property type="component" value="Unassembled WGS sequence"/>
</dbReference>
<evidence type="ECO:0000313" key="2">
    <source>
        <dbReference type="EMBL" id="MBA0085481.1"/>
    </source>
</evidence>
<evidence type="ECO:0000259" key="1">
    <source>
        <dbReference type="Pfam" id="PF13439"/>
    </source>
</evidence>
<dbReference type="SUPFAM" id="SSF53756">
    <property type="entry name" value="UDP-Glycosyltransferase/glycogen phosphorylase"/>
    <property type="match status" value="1"/>
</dbReference>